<dbReference type="EMBL" id="JAUFQS010000041">
    <property type="protein sequence ID" value="MDN3689657.1"/>
    <property type="molecule type" value="Genomic_DNA"/>
</dbReference>
<comment type="caution">
    <text evidence="6">The sequence shown here is derived from an EMBL/GenBank/DDBJ whole genome shotgun (WGS) entry which is preliminary data.</text>
</comment>
<reference evidence="7" key="1">
    <citation type="journal article" date="2019" name="Int. J. Syst. Evol. Microbiol.">
        <title>The Global Catalogue of Microorganisms (GCM) 10K type strain sequencing project: providing services to taxonomists for standard genome sequencing and annotation.</title>
        <authorList>
            <consortium name="The Broad Institute Genomics Platform"/>
            <consortium name="The Broad Institute Genome Sequencing Center for Infectious Disease"/>
            <person name="Wu L."/>
            <person name="Ma J."/>
        </authorList>
    </citation>
    <scope>NUCLEOTIDE SEQUENCE [LARGE SCALE GENOMIC DNA]</scope>
    <source>
        <strain evidence="7">CECT 7706</strain>
    </source>
</reference>
<dbReference type="CDD" id="cd17262">
    <property type="entry name" value="RMtype1_S_Aco12261I-TRD2-CR2"/>
    <property type="match status" value="1"/>
</dbReference>
<dbReference type="PANTHER" id="PTHR30408:SF12">
    <property type="entry name" value="TYPE I RESTRICTION ENZYME MJAVIII SPECIFICITY SUBUNIT"/>
    <property type="match status" value="1"/>
</dbReference>
<evidence type="ECO:0000313" key="6">
    <source>
        <dbReference type="EMBL" id="MDN3689657.1"/>
    </source>
</evidence>
<dbReference type="EC" id="3.1.21.-" evidence="6"/>
<keyword evidence="6" id="KW-0378">Hydrolase</keyword>
<dbReference type="GO" id="GO:0016787">
    <property type="term" value="F:hydrolase activity"/>
    <property type="evidence" value="ECO:0007669"/>
    <property type="project" value="UniProtKB-KW"/>
</dbReference>
<name>A0ABT8CB96_9BACT</name>
<proteinExistence type="inferred from homology"/>
<keyword evidence="2" id="KW-0680">Restriction system</keyword>
<keyword evidence="4" id="KW-0175">Coiled coil</keyword>
<dbReference type="InterPro" id="IPR000055">
    <property type="entry name" value="Restrct_endonuc_typeI_TRD"/>
</dbReference>
<dbReference type="SUPFAM" id="SSF116734">
    <property type="entry name" value="DNA methylase specificity domain"/>
    <property type="match status" value="2"/>
</dbReference>
<dbReference type="CDD" id="cd16961">
    <property type="entry name" value="RMtype1_S_TRD-CR_like"/>
    <property type="match status" value="1"/>
</dbReference>
<dbReference type="RefSeq" id="WP_205602073.1">
    <property type="nucleotide sequence ID" value="NZ_JAUFQS010000041.1"/>
</dbReference>
<evidence type="ECO:0000313" key="7">
    <source>
        <dbReference type="Proteomes" id="UP001236663"/>
    </source>
</evidence>
<sequence>MIQQPTITKNGFKHTKAGLIPEDWDVTTLGDAVKFLDGKRKPLKEVERAKMHGNYPYYGASGIIDYVNDYIFDDELILLGEDGANIVNRSTPLAFRVSGKIWVNNHAHVLKPRESFELGYLVEYLESIKYDKYNTGTAQPKLNKDICTRIPIPKPPLPEQQKIAEFLSCWGQAISTTQKLIDELKLRNKGLAQQLLTGKRRLKGYEGKWEEQHLEHYFKERKETNHSELPLLSVGEIGVYPQTDSNKKDTSNEDKSKYKRICPGDIGYNTMRMWQGRSALSSLEGIVSPAYTIVTPKKNADAQFFAYLFKLDEVIHKFFRKSQGLVSDTLNCKFKDFKIVRVLTPPSIGEQKAIVSVLNEADKEVRRYQQQLDTLKEQKKGLIQKLLTGEIRVSV</sequence>
<dbReference type="Pfam" id="PF01420">
    <property type="entry name" value="Methylase_S"/>
    <property type="match status" value="1"/>
</dbReference>
<gene>
    <name evidence="6" type="ORF">QWZ15_17665</name>
</gene>
<keyword evidence="6" id="KW-0255">Endonuclease</keyword>
<dbReference type="PANTHER" id="PTHR30408">
    <property type="entry name" value="TYPE-1 RESTRICTION ENZYME ECOKI SPECIFICITY PROTEIN"/>
    <property type="match status" value="1"/>
</dbReference>
<feature type="coiled-coil region" evidence="4">
    <location>
        <begin position="358"/>
        <end position="385"/>
    </location>
</feature>
<protein>
    <submittedName>
        <fullName evidence="6">Restriction endonuclease subunit S</fullName>
        <ecNumber evidence="6">3.1.21.-</ecNumber>
    </submittedName>
</protein>
<feature type="domain" description="Type I restriction modification DNA specificity" evidence="5">
    <location>
        <begin position="21"/>
        <end position="185"/>
    </location>
</feature>
<evidence type="ECO:0000256" key="4">
    <source>
        <dbReference type="SAM" id="Coils"/>
    </source>
</evidence>
<keyword evidence="3" id="KW-0238">DNA-binding</keyword>
<dbReference type="InterPro" id="IPR052021">
    <property type="entry name" value="Type-I_RS_S_subunit"/>
</dbReference>
<comment type="similarity">
    <text evidence="1">Belongs to the type-I restriction system S methylase family.</text>
</comment>
<evidence type="ECO:0000256" key="3">
    <source>
        <dbReference type="ARBA" id="ARBA00023125"/>
    </source>
</evidence>
<dbReference type="Proteomes" id="UP001236663">
    <property type="component" value="Unassembled WGS sequence"/>
</dbReference>
<dbReference type="Gene3D" id="3.90.220.20">
    <property type="entry name" value="DNA methylase specificity domains"/>
    <property type="match status" value="2"/>
</dbReference>
<accession>A0ABT8CB96</accession>
<evidence type="ECO:0000259" key="5">
    <source>
        <dbReference type="Pfam" id="PF01420"/>
    </source>
</evidence>
<evidence type="ECO:0000256" key="2">
    <source>
        <dbReference type="ARBA" id="ARBA00022747"/>
    </source>
</evidence>
<keyword evidence="6" id="KW-0540">Nuclease</keyword>
<keyword evidence="7" id="KW-1185">Reference proteome</keyword>
<dbReference type="GO" id="GO:0004519">
    <property type="term" value="F:endonuclease activity"/>
    <property type="evidence" value="ECO:0007669"/>
    <property type="project" value="UniProtKB-KW"/>
</dbReference>
<dbReference type="InterPro" id="IPR044946">
    <property type="entry name" value="Restrct_endonuc_typeI_TRD_sf"/>
</dbReference>
<organism evidence="6 7">
    <name type="scientific">Cyclobacterium jeungdonense</name>
    <dbReference type="NCBI Taxonomy" id="708087"/>
    <lineage>
        <taxon>Bacteria</taxon>
        <taxon>Pseudomonadati</taxon>
        <taxon>Bacteroidota</taxon>
        <taxon>Cytophagia</taxon>
        <taxon>Cytophagales</taxon>
        <taxon>Cyclobacteriaceae</taxon>
        <taxon>Cyclobacterium</taxon>
    </lineage>
</organism>
<evidence type="ECO:0000256" key="1">
    <source>
        <dbReference type="ARBA" id="ARBA00010923"/>
    </source>
</evidence>
<dbReference type="Gene3D" id="1.10.287.1120">
    <property type="entry name" value="Bipartite methylase S protein"/>
    <property type="match status" value="1"/>
</dbReference>